<name>A0ABV5QP32_9ACTN</name>
<proteinExistence type="predicted"/>
<keyword evidence="2" id="KW-1185">Reference proteome</keyword>
<accession>A0ABV5QP32</accession>
<gene>
    <name evidence="1" type="ORF">ACFFTP_13120</name>
</gene>
<dbReference type="EMBL" id="JBHMCT010000008">
    <property type="protein sequence ID" value="MFB9555129.1"/>
    <property type="molecule type" value="Genomic_DNA"/>
</dbReference>
<sequence length="79" mass="8196">MKEDSMRPKETEEAREAVTELREALARAGITLPSLGLDVITLAADPPRPLIELGCCTPATARLLAAALAGAPTNEGGRG</sequence>
<comment type="caution">
    <text evidence="1">The sequence shown here is derived from an EMBL/GenBank/DDBJ whole genome shotgun (WGS) entry which is preliminary data.</text>
</comment>
<dbReference type="Proteomes" id="UP001589716">
    <property type="component" value="Unassembled WGS sequence"/>
</dbReference>
<organism evidence="1 2">
    <name type="scientific">Streptomyces roseoviridis</name>
    <dbReference type="NCBI Taxonomy" id="67361"/>
    <lineage>
        <taxon>Bacteria</taxon>
        <taxon>Bacillati</taxon>
        <taxon>Actinomycetota</taxon>
        <taxon>Actinomycetes</taxon>
        <taxon>Kitasatosporales</taxon>
        <taxon>Streptomycetaceae</taxon>
        <taxon>Streptomyces</taxon>
    </lineage>
</organism>
<dbReference type="RefSeq" id="WP_382745794.1">
    <property type="nucleotide sequence ID" value="NZ_BAAAWU010000001.1"/>
</dbReference>
<evidence type="ECO:0000313" key="1">
    <source>
        <dbReference type="EMBL" id="MFB9555129.1"/>
    </source>
</evidence>
<protein>
    <submittedName>
        <fullName evidence="1">Uncharacterized protein</fullName>
    </submittedName>
</protein>
<reference evidence="1 2" key="1">
    <citation type="submission" date="2024-09" db="EMBL/GenBank/DDBJ databases">
        <authorList>
            <person name="Sun Q."/>
            <person name="Mori K."/>
        </authorList>
    </citation>
    <scope>NUCLEOTIDE SEQUENCE [LARGE SCALE GENOMIC DNA]</scope>
    <source>
        <strain evidence="1 2">JCM 4414</strain>
    </source>
</reference>
<evidence type="ECO:0000313" key="2">
    <source>
        <dbReference type="Proteomes" id="UP001589716"/>
    </source>
</evidence>